<evidence type="ECO:0000313" key="2">
    <source>
        <dbReference type="Proteomes" id="UP001268089"/>
    </source>
</evidence>
<protein>
    <submittedName>
        <fullName evidence="1">Uncharacterized protein</fullName>
    </submittedName>
</protein>
<organism evidence="1 2">
    <name type="scientific">Rhodoferax saidenbachensis</name>
    <dbReference type="NCBI Taxonomy" id="1484693"/>
    <lineage>
        <taxon>Bacteria</taxon>
        <taxon>Pseudomonadati</taxon>
        <taxon>Pseudomonadota</taxon>
        <taxon>Betaproteobacteria</taxon>
        <taxon>Burkholderiales</taxon>
        <taxon>Comamonadaceae</taxon>
        <taxon>Rhodoferax</taxon>
    </lineage>
</organism>
<sequence length="218" mass="22755">MPRAIVLVLTLIGILVIPLALKKCASPKTPPVAVAPSGAPLAPAVSSPEPAGNKPIGYGMTFGLAALEDKDPKDVASLECGAGDATLERPYKGGCNPTVGDTSCRIVLPLLCIKKGDLPRPGGLSGHGWTRGELAATQAVMGATLDSEMKANVMCERELGPGWRMATFADGGNYMDDQNYDHEARGDVWGLQGRLGPNIGGNGRYWVNSPGQSANCWN</sequence>
<comment type="caution">
    <text evidence="1">The sequence shown here is derived from an EMBL/GenBank/DDBJ whole genome shotgun (WGS) entry which is preliminary data.</text>
</comment>
<gene>
    <name evidence="1" type="ORF">J2X15_002801</name>
</gene>
<dbReference type="EMBL" id="JAVDXO010000006">
    <property type="protein sequence ID" value="MDR7307514.1"/>
    <property type="molecule type" value="Genomic_DNA"/>
</dbReference>
<name>A0ABU1ZPN5_9BURK</name>
<dbReference type="Proteomes" id="UP001268089">
    <property type="component" value="Unassembled WGS sequence"/>
</dbReference>
<accession>A0ABU1ZPN5</accession>
<dbReference type="RefSeq" id="WP_310343844.1">
    <property type="nucleotide sequence ID" value="NZ_JAVDXO010000006.1"/>
</dbReference>
<proteinExistence type="predicted"/>
<reference evidence="1 2" key="1">
    <citation type="submission" date="2023-07" db="EMBL/GenBank/DDBJ databases">
        <title>Sorghum-associated microbial communities from plants grown in Nebraska, USA.</title>
        <authorList>
            <person name="Schachtman D."/>
        </authorList>
    </citation>
    <scope>NUCLEOTIDE SEQUENCE [LARGE SCALE GENOMIC DNA]</scope>
    <source>
        <strain evidence="1 2">BE308</strain>
    </source>
</reference>
<evidence type="ECO:0000313" key="1">
    <source>
        <dbReference type="EMBL" id="MDR7307514.1"/>
    </source>
</evidence>
<keyword evidence="2" id="KW-1185">Reference proteome</keyword>